<feature type="domain" description="Disease resistance R13L4/SHOC-2-like LRR" evidence="2">
    <location>
        <begin position="62"/>
        <end position="154"/>
    </location>
</feature>
<sequence length="360" mass="40583">MSPFLCRVHDMVLDLICSLSREASFASTISGDCNHITSSSECKVGRLTIHNTTSWPTMNTSQLRSLSIISSDRFNSMLAPSSRYNFLCVLDLQGCNLRNHQSLEFVGKLFHLWYLSLAGTWYTGEVPPEIGRLQFLQTLNFNRTNIKTLPSSVIYRATTIDGPICLVQHKAARWVEEYIVPGNPADDCGVGIHCGRVGHLTQLWRLFVNLNKDNEGRWDESMCKVLMGSLGKLHKIQTLTVFLEDMAIDLEAGSVESLRSLCLPSWIDPASFLLLSYLHINVGELRREDIQRLGMLQALRYLKVKVFGDIQVFEKFVISADAFPCMTRCRFTGFSMLPSMFAPGAMPKLQRLKTQVSYPA</sequence>
<feature type="domain" description="Disease resistance R13L4/SHOC-2-like LRR" evidence="2">
    <location>
        <begin position="197"/>
        <end position="357"/>
    </location>
</feature>
<dbReference type="Proteomes" id="UP001341281">
    <property type="component" value="Chromosome 01"/>
</dbReference>
<evidence type="ECO:0000313" key="4">
    <source>
        <dbReference type="Proteomes" id="UP001341281"/>
    </source>
</evidence>
<dbReference type="AlphaFoldDB" id="A0AAQ3SJW1"/>
<dbReference type="InterPro" id="IPR032675">
    <property type="entry name" value="LRR_dom_sf"/>
</dbReference>
<proteinExistence type="predicted"/>
<evidence type="ECO:0000256" key="1">
    <source>
        <dbReference type="ARBA" id="ARBA00022737"/>
    </source>
</evidence>
<dbReference type="Pfam" id="PF23598">
    <property type="entry name" value="LRR_14"/>
    <property type="match status" value="2"/>
</dbReference>
<accession>A0AAQ3SJW1</accession>
<dbReference type="EMBL" id="CP144745">
    <property type="protein sequence ID" value="WVZ51378.1"/>
    <property type="molecule type" value="Genomic_DNA"/>
</dbReference>
<dbReference type="PANTHER" id="PTHR23155">
    <property type="entry name" value="DISEASE RESISTANCE PROTEIN RP"/>
    <property type="match status" value="1"/>
</dbReference>
<dbReference type="InterPro" id="IPR044974">
    <property type="entry name" value="Disease_R_plants"/>
</dbReference>
<evidence type="ECO:0000259" key="2">
    <source>
        <dbReference type="Pfam" id="PF23598"/>
    </source>
</evidence>
<name>A0AAQ3SJW1_PASNO</name>
<gene>
    <name evidence="3" type="ORF">U9M48_002530</name>
</gene>
<organism evidence="3 4">
    <name type="scientific">Paspalum notatum var. saurae</name>
    <dbReference type="NCBI Taxonomy" id="547442"/>
    <lineage>
        <taxon>Eukaryota</taxon>
        <taxon>Viridiplantae</taxon>
        <taxon>Streptophyta</taxon>
        <taxon>Embryophyta</taxon>
        <taxon>Tracheophyta</taxon>
        <taxon>Spermatophyta</taxon>
        <taxon>Magnoliopsida</taxon>
        <taxon>Liliopsida</taxon>
        <taxon>Poales</taxon>
        <taxon>Poaceae</taxon>
        <taxon>PACMAD clade</taxon>
        <taxon>Panicoideae</taxon>
        <taxon>Andropogonodae</taxon>
        <taxon>Paspaleae</taxon>
        <taxon>Paspalinae</taxon>
        <taxon>Paspalum</taxon>
    </lineage>
</organism>
<dbReference type="Gene3D" id="3.80.10.10">
    <property type="entry name" value="Ribonuclease Inhibitor"/>
    <property type="match status" value="1"/>
</dbReference>
<protein>
    <recommendedName>
        <fullName evidence="2">Disease resistance R13L4/SHOC-2-like LRR domain-containing protein</fullName>
    </recommendedName>
</protein>
<keyword evidence="1" id="KW-0677">Repeat</keyword>
<dbReference type="InterPro" id="IPR055414">
    <property type="entry name" value="LRR_R13L4/SHOC2-like"/>
</dbReference>
<dbReference type="SUPFAM" id="SSF52058">
    <property type="entry name" value="L domain-like"/>
    <property type="match status" value="1"/>
</dbReference>
<reference evidence="3 4" key="1">
    <citation type="submission" date="2024-02" db="EMBL/GenBank/DDBJ databases">
        <title>High-quality chromosome-scale genome assembly of Pensacola bahiagrass (Paspalum notatum Flugge var. saurae).</title>
        <authorList>
            <person name="Vega J.M."/>
            <person name="Podio M."/>
            <person name="Orjuela J."/>
            <person name="Siena L.A."/>
            <person name="Pessino S.C."/>
            <person name="Combes M.C."/>
            <person name="Mariac C."/>
            <person name="Albertini E."/>
            <person name="Pupilli F."/>
            <person name="Ortiz J.P.A."/>
            <person name="Leblanc O."/>
        </authorList>
    </citation>
    <scope>NUCLEOTIDE SEQUENCE [LARGE SCALE GENOMIC DNA]</scope>
    <source>
        <strain evidence="3">R1</strain>
        <tissue evidence="3">Leaf</tissue>
    </source>
</reference>
<evidence type="ECO:0000313" key="3">
    <source>
        <dbReference type="EMBL" id="WVZ51378.1"/>
    </source>
</evidence>
<dbReference type="GO" id="GO:0098542">
    <property type="term" value="P:defense response to other organism"/>
    <property type="evidence" value="ECO:0007669"/>
    <property type="project" value="TreeGrafter"/>
</dbReference>
<dbReference type="PANTHER" id="PTHR23155:SF1116">
    <property type="entry name" value="OS12G0273300 PROTEIN"/>
    <property type="match status" value="1"/>
</dbReference>
<keyword evidence="4" id="KW-1185">Reference proteome</keyword>